<sequence length="387" mass="43811">MDMTPQSSRSSASPYRYASDSQPLYEYPSPAQSDSPYQPTDSLQDLGLCCYPVPTDFKSSDSSTDIPPPPVTSNWPTDDPHCDPAMSTQSTPNILSRGYDPLALFPPAILATYSSDMYSSHPAEVSIRPAPPFLPGDTSHRSSLSSTPASEISPQAGSTHPYTPSVKMEDYPEYISDHEGMLMASPRRDRHIIVTSASPYPGSLDATFFQDHSSTEWPKFEYPPQGLLAISSLPLTSNDGRAESQERRHHTRRPSAMTRTRQPRKLTSKENANFQCSIKGCGKLFGRSYNYKAHMETHDTGREYPFPCPMKDCNKRFVRKTDLQRHHQSVHMKERNHQCDYCSRFFARKDTLRRHMEDGCSKRFDIETVDFKPKSYRSSDQRLMSIP</sequence>
<dbReference type="STRING" id="503106.A0A218Z495"/>
<dbReference type="AlphaFoldDB" id="A0A218Z495"/>
<feature type="compositionally biased region" description="Polar residues" evidence="5">
    <location>
        <begin position="141"/>
        <end position="162"/>
    </location>
</feature>
<dbReference type="GO" id="GO:0000978">
    <property type="term" value="F:RNA polymerase II cis-regulatory region sequence-specific DNA binding"/>
    <property type="evidence" value="ECO:0007669"/>
    <property type="project" value="TreeGrafter"/>
</dbReference>
<evidence type="ECO:0000259" key="6">
    <source>
        <dbReference type="PROSITE" id="PS50157"/>
    </source>
</evidence>
<protein>
    <recommendedName>
        <fullName evidence="6">C2H2-type domain-containing protein</fullName>
    </recommendedName>
</protein>
<dbReference type="SUPFAM" id="SSF57667">
    <property type="entry name" value="beta-beta-alpha zinc fingers"/>
    <property type="match status" value="2"/>
</dbReference>
<dbReference type="PANTHER" id="PTHR23235:SF120">
    <property type="entry name" value="KRUPPEL-LIKE FACTOR 15"/>
    <property type="match status" value="1"/>
</dbReference>
<evidence type="ECO:0000256" key="5">
    <source>
        <dbReference type="SAM" id="MobiDB-lite"/>
    </source>
</evidence>
<evidence type="ECO:0000256" key="4">
    <source>
        <dbReference type="PROSITE-ProRule" id="PRU00042"/>
    </source>
</evidence>
<dbReference type="Gene3D" id="3.30.160.60">
    <property type="entry name" value="Classic Zinc Finger"/>
    <property type="match status" value="3"/>
</dbReference>
<gene>
    <name evidence="7" type="ORF">B2J93_1498</name>
</gene>
<name>A0A218Z495_9HELO</name>
<keyword evidence="2 4" id="KW-0863">Zinc-finger</keyword>
<feature type="region of interest" description="Disordered" evidence="5">
    <location>
        <begin position="237"/>
        <end position="269"/>
    </location>
</feature>
<dbReference type="Proteomes" id="UP000242519">
    <property type="component" value="Unassembled WGS sequence"/>
</dbReference>
<dbReference type="GO" id="GO:0008270">
    <property type="term" value="F:zinc ion binding"/>
    <property type="evidence" value="ECO:0007669"/>
    <property type="project" value="UniProtKB-KW"/>
</dbReference>
<keyword evidence="1" id="KW-0479">Metal-binding</keyword>
<proteinExistence type="predicted"/>
<dbReference type="PROSITE" id="PS50157">
    <property type="entry name" value="ZINC_FINGER_C2H2_2"/>
    <property type="match status" value="3"/>
</dbReference>
<accession>A0A218Z495</accession>
<comment type="caution">
    <text evidence="7">The sequence shown here is derived from an EMBL/GenBank/DDBJ whole genome shotgun (WGS) entry which is preliminary data.</text>
</comment>
<evidence type="ECO:0000313" key="8">
    <source>
        <dbReference type="Proteomes" id="UP000242519"/>
    </source>
</evidence>
<dbReference type="PROSITE" id="PS00028">
    <property type="entry name" value="ZINC_FINGER_C2H2_1"/>
    <property type="match status" value="2"/>
</dbReference>
<dbReference type="InterPro" id="IPR013087">
    <property type="entry name" value="Znf_C2H2_type"/>
</dbReference>
<keyword evidence="3" id="KW-0862">Zinc</keyword>
<feature type="domain" description="C2H2-type" evidence="6">
    <location>
        <begin position="306"/>
        <end position="336"/>
    </location>
</feature>
<evidence type="ECO:0000256" key="2">
    <source>
        <dbReference type="ARBA" id="ARBA00022771"/>
    </source>
</evidence>
<keyword evidence="8" id="KW-1185">Reference proteome</keyword>
<dbReference type="InParanoid" id="A0A218Z495"/>
<dbReference type="GO" id="GO:0000981">
    <property type="term" value="F:DNA-binding transcription factor activity, RNA polymerase II-specific"/>
    <property type="evidence" value="ECO:0007669"/>
    <property type="project" value="TreeGrafter"/>
</dbReference>
<feature type="region of interest" description="Disordered" evidence="5">
    <location>
        <begin position="129"/>
        <end position="165"/>
    </location>
</feature>
<feature type="compositionally biased region" description="Low complexity" evidence="5">
    <location>
        <begin position="7"/>
        <end position="21"/>
    </location>
</feature>
<evidence type="ECO:0000313" key="7">
    <source>
        <dbReference type="EMBL" id="OWP02026.1"/>
    </source>
</evidence>
<feature type="domain" description="C2H2-type" evidence="6">
    <location>
        <begin position="274"/>
        <end position="303"/>
    </location>
</feature>
<dbReference type="PANTHER" id="PTHR23235">
    <property type="entry name" value="KRUEPPEL-LIKE TRANSCRIPTION FACTOR"/>
    <property type="match status" value="1"/>
</dbReference>
<feature type="compositionally biased region" description="Polar residues" evidence="5">
    <location>
        <begin position="30"/>
        <end position="43"/>
    </location>
</feature>
<feature type="domain" description="C2H2-type" evidence="6">
    <location>
        <begin position="337"/>
        <end position="364"/>
    </location>
</feature>
<feature type="region of interest" description="Disordered" evidence="5">
    <location>
        <begin position="1"/>
        <end position="48"/>
    </location>
</feature>
<dbReference type="InterPro" id="IPR036236">
    <property type="entry name" value="Znf_C2H2_sf"/>
</dbReference>
<evidence type="ECO:0000256" key="1">
    <source>
        <dbReference type="ARBA" id="ARBA00022723"/>
    </source>
</evidence>
<reference evidence="7 8" key="1">
    <citation type="submission" date="2017-04" db="EMBL/GenBank/DDBJ databases">
        <title>Draft genome sequence of Marssonina coronaria NL1: causal agent of apple blotch.</title>
        <authorList>
            <person name="Cheng Q."/>
        </authorList>
    </citation>
    <scope>NUCLEOTIDE SEQUENCE [LARGE SCALE GENOMIC DNA]</scope>
    <source>
        <strain evidence="7 8">NL1</strain>
    </source>
</reference>
<evidence type="ECO:0000256" key="3">
    <source>
        <dbReference type="ARBA" id="ARBA00022833"/>
    </source>
</evidence>
<dbReference type="SMART" id="SM00355">
    <property type="entry name" value="ZnF_C2H2"/>
    <property type="match status" value="3"/>
</dbReference>
<dbReference type="OrthoDB" id="6910977at2759"/>
<organism evidence="7 8">
    <name type="scientific">Diplocarpon coronariae</name>
    <dbReference type="NCBI Taxonomy" id="2795749"/>
    <lineage>
        <taxon>Eukaryota</taxon>
        <taxon>Fungi</taxon>
        <taxon>Dikarya</taxon>
        <taxon>Ascomycota</taxon>
        <taxon>Pezizomycotina</taxon>
        <taxon>Leotiomycetes</taxon>
        <taxon>Helotiales</taxon>
        <taxon>Drepanopezizaceae</taxon>
        <taxon>Diplocarpon</taxon>
    </lineage>
</organism>
<dbReference type="Pfam" id="PF00096">
    <property type="entry name" value="zf-C2H2"/>
    <property type="match status" value="3"/>
</dbReference>
<dbReference type="EMBL" id="MZNU01000252">
    <property type="protein sequence ID" value="OWP02026.1"/>
    <property type="molecule type" value="Genomic_DNA"/>
</dbReference>